<dbReference type="GeneID" id="25256493"/>
<proteinExistence type="predicted"/>
<feature type="compositionally biased region" description="Low complexity" evidence="1">
    <location>
        <begin position="69"/>
        <end position="87"/>
    </location>
</feature>
<organism evidence="2 3">
    <name type="scientific">Eimeria tenella</name>
    <name type="common">Coccidian parasite</name>
    <dbReference type="NCBI Taxonomy" id="5802"/>
    <lineage>
        <taxon>Eukaryota</taxon>
        <taxon>Sar</taxon>
        <taxon>Alveolata</taxon>
        <taxon>Apicomplexa</taxon>
        <taxon>Conoidasida</taxon>
        <taxon>Coccidia</taxon>
        <taxon>Eucoccidiorida</taxon>
        <taxon>Eimeriorina</taxon>
        <taxon>Eimeriidae</taxon>
        <taxon>Eimeria</taxon>
    </lineage>
</organism>
<gene>
    <name evidence="2" type="ORF">ETH_00037260</name>
</gene>
<evidence type="ECO:0000256" key="1">
    <source>
        <dbReference type="SAM" id="MobiDB-lite"/>
    </source>
</evidence>
<reference evidence="2" key="1">
    <citation type="submission" date="2013-10" db="EMBL/GenBank/DDBJ databases">
        <title>Genomic analysis of the causative agents of coccidiosis in chickens.</title>
        <authorList>
            <person name="Reid A.J."/>
            <person name="Blake D."/>
            <person name="Billington K."/>
            <person name="Browne H."/>
            <person name="Dunn M."/>
            <person name="Hung S."/>
            <person name="Kawahara F."/>
            <person name="Miranda-Saavedra D."/>
            <person name="Mourier T."/>
            <person name="Nagra H."/>
            <person name="Otto T.D."/>
            <person name="Rawlings N."/>
            <person name="Sanchez A."/>
            <person name="Sanders M."/>
            <person name="Subramaniam C."/>
            <person name="Tay Y."/>
            <person name="Dear P."/>
            <person name="Doerig C."/>
            <person name="Gruber A."/>
            <person name="Parkinson J."/>
            <person name="Shirley M."/>
            <person name="Wan K.L."/>
            <person name="Berriman M."/>
            <person name="Tomley F."/>
            <person name="Pain A."/>
        </authorList>
    </citation>
    <scope>NUCLEOTIDE SEQUENCE [LARGE SCALE GENOMIC DNA]</scope>
    <source>
        <strain evidence="2">Houghton</strain>
    </source>
</reference>
<dbReference type="RefSeq" id="XP_013230950.1">
    <property type="nucleotide sequence ID" value="XM_013375496.1"/>
</dbReference>
<evidence type="ECO:0000313" key="2">
    <source>
        <dbReference type="EMBL" id="CDJ40197.1"/>
    </source>
</evidence>
<dbReference type="VEuPathDB" id="ToxoDB:ETH2_1541500"/>
<evidence type="ECO:0000313" key="3">
    <source>
        <dbReference type="Proteomes" id="UP000030747"/>
    </source>
</evidence>
<dbReference type="AlphaFoldDB" id="U6KPY5"/>
<keyword evidence="3" id="KW-1185">Reference proteome</keyword>
<accession>U6KPY5</accession>
<reference evidence="2" key="2">
    <citation type="submission" date="2013-10" db="EMBL/GenBank/DDBJ databases">
        <authorList>
            <person name="Aslett M."/>
        </authorList>
    </citation>
    <scope>NUCLEOTIDE SEQUENCE [LARGE SCALE GENOMIC DNA]</scope>
    <source>
        <strain evidence="2">Houghton</strain>
    </source>
</reference>
<dbReference type="VEuPathDB" id="ToxoDB:ETH_00037260"/>
<feature type="region of interest" description="Disordered" evidence="1">
    <location>
        <begin position="64"/>
        <end position="90"/>
    </location>
</feature>
<dbReference type="Proteomes" id="UP000030747">
    <property type="component" value="Unassembled WGS sequence"/>
</dbReference>
<sequence length="199" mass="22196">MGEVATSAPVWQMEKSSNEVTFSFGPSDAYSYFTPNTSAAAPVDSSAATEVQLLQLAEAASPPSRLTFEELQQQAQQQQQQQELQQRQPRHLHTLRSKSRLMAAAAAALALRPFQRRHSTLSGPQPQTKLQQQQQQQQAAAAAELVGGGGKQLYAWDEAEQQLLQQQQHLQQQQQQRCRAGSSRRLKTFETTWGRLLGR</sequence>
<name>U6KPY5_EIMTE</name>
<protein>
    <submittedName>
        <fullName evidence="2">Uncharacterized protein</fullName>
    </submittedName>
</protein>
<dbReference type="EMBL" id="HG674977">
    <property type="protein sequence ID" value="CDJ40197.1"/>
    <property type="molecule type" value="Genomic_DNA"/>
</dbReference>